<sequence>MPADQPEDPAMQDLPPPYRVPEGSELELKAPNRHQKRLRLLAQMPRGGRCAEIGVWNGAFSEYILEVTRPRELILIDPWDLLSDRPEGEQTHKKHADEDFMGSMRDRVAAKFADRPEVKLHQGFSADVLETLDDDCLDWIYIDGNHRYEFVRRDLRAAARKVRLGGVIAGDDLFWKRDDRMHVRDAVMEFLAGAGLERKVDHIGQQFMIPVGEEIKKAYAAA</sequence>
<evidence type="ECO:0000256" key="1">
    <source>
        <dbReference type="SAM" id="MobiDB-lite"/>
    </source>
</evidence>
<dbReference type="Proteomes" id="UP000199541">
    <property type="component" value="Unassembled WGS sequence"/>
</dbReference>
<keyword evidence="3" id="KW-0808">Transferase</keyword>
<keyword evidence="3" id="KW-0489">Methyltransferase</keyword>
<dbReference type="InterPro" id="IPR029063">
    <property type="entry name" value="SAM-dependent_MTases_sf"/>
</dbReference>
<accession>A0AAN4ZZE2</accession>
<evidence type="ECO:0000313" key="2">
    <source>
        <dbReference type="EMBL" id="GHE02043.1"/>
    </source>
</evidence>
<dbReference type="SUPFAM" id="SSF53335">
    <property type="entry name" value="S-adenosyl-L-methionine-dependent methyltransferases"/>
    <property type="match status" value="1"/>
</dbReference>
<gene>
    <name evidence="2" type="ORF">GCM10008024_20070</name>
    <name evidence="3" type="ORF">SAMN05444006_10961</name>
</gene>
<reference evidence="2" key="3">
    <citation type="submission" date="2023-06" db="EMBL/GenBank/DDBJ databases">
        <authorList>
            <person name="Sun Q."/>
            <person name="Zhou Y."/>
        </authorList>
    </citation>
    <scope>NUCLEOTIDE SEQUENCE</scope>
    <source>
        <strain evidence="2">CGMCC 1.10859</strain>
    </source>
</reference>
<proteinExistence type="predicted"/>
<evidence type="ECO:0000313" key="5">
    <source>
        <dbReference type="Proteomes" id="UP000634647"/>
    </source>
</evidence>
<reference evidence="3 4" key="2">
    <citation type="submission" date="2016-10" db="EMBL/GenBank/DDBJ databases">
        <authorList>
            <person name="Varghese N."/>
            <person name="Submissions S."/>
        </authorList>
    </citation>
    <scope>NUCLEOTIDE SEQUENCE [LARGE SCALE GENOMIC DNA]</scope>
    <source>
        <strain evidence="3 4">DSM 24802</strain>
    </source>
</reference>
<feature type="region of interest" description="Disordered" evidence="1">
    <location>
        <begin position="1"/>
        <end position="23"/>
    </location>
</feature>
<dbReference type="EMBL" id="BNAB01000008">
    <property type="protein sequence ID" value="GHE02043.1"/>
    <property type="molecule type" value="Genomic_DNA"/>
</dbReference>
<dbReference type="AlphaFoldDB" id="A0AAN4ZZE2"/>
<name>A0AAN4ZZE2_9RHOB</name>
<dbReference type="RefSeq" id="WP_051646228.1">
    <property type="nucleotide sequence ID" value="NZ_BNAB01000008.1"/>
</dbReference>
<dbReference type="GO" id="GO:0008168">
    <property type="term" value="F:methyltransferase activity"/>
    <property type="evidence" value="ECO:0007669"/>
    <property type="project" value="UniProtKB-KW"/>
</dbReference>
<dbReference type="Gene3D" id="3.40.50.150">
    <property type="entry name" value="Vaccinia Virus protein VP39"/>
    <property type="match status" value="1"/>
</dbReference>
<keyword evidence="4" id="KW-1185">Reference proteome</keyword>
<dbReference type="Pfam" id="PF13578">
    <property type="entry name" value="Methyltransf_24"/>
    <property type="match status" value="1"/>
</dbReference>
<dbReference type="GO" id="GO:0032259">
    <property type="term" value="P:methylation"/>
    <property type="evidence" value="ECO:0007669"/>
    <property type="project" value="UniProtKB-KW"/>
</dbReference>
<reference evidence="2" key="1">
    <citation type="journal article" date="2014" name="Int. J. Syst. Evol. Microbiol.">
        <title>Complete genome sequence of Corynebacterium casei LMG S-19264T (=DSM 44701T), isolated from a smear-ripened cheese.</title>
        <authorList>
            <consortium name="US DOE Joint Genome Institute (JGI-PGF)"/>
            <person name="Walter F."/>
            <person name="Albersmeier A."/>
            <person name="Kalinowski J."/>
            <person name="Ruckert C."/>
        </authorList>
    </citation>
    <scope>NUCLEOTIDE SEQUENCE</scope>
    <source>
        <strain evidence="2">CGMCC 1.10859</strain>
    </source>
</reference>
<organism evidence="2 5">
    <name type="scientific">Allgaiera indica</name>
    <dbReference type="NCBI Taxonomy" id="765699"/>
    <lineage>
        <taxon>Bacteria</taxon>
        <taxon>Pseudomonadati</taxon>
        <taxon>Pseudomonadota</taxon>
        <taxon>Alphaproteobacteria</taxon>
        <taxon>Rhodobacterales</taxon>
        <taxon>Paracoccaceae</taxon>
        <taxon>Allgaiera</taxon>
    </lineage>
</organism>
<protein>
    <submittedName>
        <fullName evidence="3">Methyltransferase domain-containing protein</fullName>
    </submittedName>
</protein>
<evidence type="ECO:0000313" key="3">
    <source>
        <dbReference type="EMBL" id="SDX03931.1"/>
    </source>
</evidence>
<dbReference type="Proteomes" id="UP000634647">
    <property type="component" value="Unassembled WGS sequence"/>
</dbReference>
<comment type="caution">
    <text evidence="2">The sequence shown here is derived from an EMBL/GenBank/DDBJ whole genome shotgun (WGS) entry which is preliminary data.</text>
</comment>
<dbReference type="EMBL" id="FNOB01000009">
    <property type="protein sequence ID" value="SDX03931.1"/>
    <property type="molecule type" value="Genomic_DNA"/>
</dbReference>
<evidence type="ECO:0000313" key="4">
    <source>
        <dbReference type="Proteomes" id="UP000199541"/>
    </source>
</evidence>